<dbReference type="Proteomes" id="UP000474757">
    <property type="component" value="Unassembled WGS sequence"/>
</dbReference>
<evidence type="ECO:0000256" key="6">
    <source>
        <dbReference type="ARBA" id="ARBA00022723"/>
    </source>
</evidence>
<feature type="domain" description="Calcineurin-like phosphoesterase" evidence="12">
    <location>
        <begin position="20"/>
        <end position="262"/>
    </location>
</feature>
<gene>
    <name evidence="14" type="ORF">GZA08_01375</name>
</gene>
<dbReference type="RefSeq" id="WP_163889267.1">
    <property type="nucleotide sequence ID" value="NZ_JAAFYS010000001.1"/>
</dbReference>
<dbReference type="PANTHER" id="PTHR11575">
    <property type="entry name" value="5'-NUCLEOTIDASE-RELATED"/>
    <property type="match status" value="1"/>
</dbReference>
<protein>
    <submittedName>
        <fullName evidence="14">Bifunctional 2',3'-cyclic-nucleotide 2'-phosphodiesterase/3'-nucleotidase</fullName>
    </submittedName>
</protein>
<evidence type="ECO:0000256" key="5">
    <source>
        <dbReference type="ARBA" id="ARBA00006654"/>
    </source>
</evidence>
<dbReference type="SUPFAM" id="SSF56300">
    <property type="entry name" value="Metallo-dependent phosphatases"/>
    <property type="match status" value="1"/>
</dbReference>
<sequence>MAENPQTKAGRSTGGETAHLRILATSDLHMSLLPWDYFTDSEDPPIGLARCAELIRRARSGAPNAFLFDNGDFLQGNPMSDLLAELAEAGRPMAHPMIGAMNHLGYDAVTLGNHEFNYGLDFLSASLSEARFPAVSANVARRLGNRAEEDEHLVAPYALIERQIVTGTGARRPLKLGVIGFAPPQIVLWDGPHLGNAIATRDIVEAAQAHVPRLKAAGADLVLALSHSGIGSAEYEPGRENASVPLAAQEGIDALICGHTHRLFPTSGGPRIGPVDHDAGTIHGRPAAMPGAFGSHLAVIDLAVVRGEQGWHVVRHASRLFPLRGLDGSLPAADPQVVELASPAHLATQEEVRRPVGRLKGRLHSYFALAAPDPCLTLASDAMRGAAEALLAGRPEEELPIVCAHSPVRSGGHKGPGNYVDIPEGPLALRHAAELYVYPNRMVLTELTGAQVLRWLERSASSFAQLRLGEGNQPLLEADSPPYLFDVLDGLTYEIDPTRPALSSAAGMLLSPSARRVSDVRLADGTPLTEEMRVVVATNSYRIGGSAGYGVAREGRLLAESRQALRDIIADHVRLSSPVEAVARPVWRFARLKRTSAVMPSAPAASEVLREPGAPEHIRSLGLIRGGFGLYEVRF</sequence>
<keyword evidence="6" id="KW-0479">Metal-binding</keyword>
<comment type="cofactor">
    <cofactor evidence="3">
        <name>a divalent metal cation</name>
        <dbReference type="ChEBI" id="CHEBI:60240"/>
    </cofactor>
</comment>
<dbReference type="GO" id="GO:0009166">
    <property type="term" value="P:nucleotide catabolic process"/>
    <property type="evidence" value="ECO:0007669"/>
    <property type="project" value="InterPro"/>
</dbReference>
<dbReference type="InterPro" id="IPR004843">
    <property type="entry name" value="Calcineurin-like_PHP"/>
</dbReference>
<dbReference type="InterPro" id="IPR029052">
    <property type="entry name" value="Metallo-depent_PP-like"/>
</dbReference>
<dbReference type="PANTHER" id="PTHR11575:SF6">
    <property type="entry name" value="2',3'-CYCLIC-NUCLEOTIDE 2'-PHOSPHODIESTERASE_3'-NUCLEOTIDASE"/>
    <property type="match status" value="1"/>
</dbReference>
<dbReference type="Gene3D" id="3.60.21.10">
    <property type="match status" value="1"/>
</dbReference>
<evidence type="ECO:0000256" key="4">
    <source>
        <dbReference type="ARBA" id="ARBA00004196"/>
    </source>
</evidence>
<name>A0A6B2JW66_9RHOB</name>
<dbReference type="GO" id="GO:0008254">
    <property type="term" value="F:3'-nucleotidase activity"/>
    <property type="evidence" value="ECO:0007669"/>
    <property type="project" value="UniProtKB-EC"/>
</dbReference>
<dbReference type="InterPro" id="IPR006146">
    <property type="entry name" value="5'-Nucleotdase_CS"/>
</dbReference>
<dbReference type="GO" id="GO:0008663">
    <property type="term" value="F:2',3'-cyclic-nucleotide 2'-phosphodiesterase activity"/>
    <property type="evidence" value="ECO:0007669"/>
    <property type="project" value="UniProtKB-EC"/>
</dbReference>
<comment type="catalytic activity">
    <reaction evidence="1">
        <text>a ribonucleoside 3'-phosphate + H2O = a ribonucleoside + phosphate</text>
        <dbReference type="Rhea" id="RHEA:10144"/>
        <dbReference type="ChEBI" id="CHEBI:13197"/>
        <dbReference type="ChEBI" id="CHEBI:15377"/>
        <dbReference type="ChEBI" id="CHEBI:18254"/>
        <dbReference type="ChEBI" id="CHEBI:43474"/>
        <dbReference type="EC" id="3.1.3.6"/>
    </reaction>
</comment>
<dbReference type="InterPro" id="IPR036907">
    <property type="entry name" value="5'-Nucleotdase_C_sf"/>
</dbReference>
<dbReference type="Gene3D" id="3.90.780.10">
    <property type="entry name" value="5'-Nucleotidase, C-terminal domain"/>
    <property type="match status" value="1"/>
</dbReference>
<dbReference type="Pfam" id="PF00149">
    <property type="entry name" value="Metallophos"/>
    <property type="match status" value="1"/>
</dbReference>
<dbReference type="InterPro" id="IPR041827">
    <property type="entry name" value="CpdB_N"/>
</dbReference>
<evidence type="ECO:0000259" key="12">
    <source>
        <dbReference type="Pfam" id="PF00149"/>
    </source>
</evidence>
<evidence type="ECO:0000256" key="3">
    <source>
        <dbReference type="ARBA" id="ARBA00001968"/>
    </source>
</evidence>
<dbReference type="GO" id="GO:0000166">
    <property type="term" value="F:nucleotide binding"/>
    <property type="evidence" value="ECO:0007669"/>
    <property type="project" value="UniProtKB-KW"/>
</dbReference>
<evidence type="ECO:0000256" key="9">
    <source>
        <dbReference type="ARBA" id="ARBA00022801"/>
    </source>
</evidence>
<dbReference type="InterPro" id="IPR008334">
    <property type="entry name" value="5'-Nucleotdase_C"/>
</dbReference>
<keyword evidence="10" id="KW-0511">Multifunctional enzyme</keyword>
<evidence type="ECO:0000313" key="14">
    <source>
        <dbReference type="EMBL" id="NDU99621.1"/>
    </source>
</evidence>
<reference evidence="14 15" key="1">
    <citation type="submission" date="2020-02" db="EMBL/GenBank/DDBJ databases">
        <title>Pseudoroseicyclus tamarix, sp. nov., isolated from offshore sediment of a Tamarix chinensis forest.</title>
        <authorList>
            <person name="Gai Y."/>
        </authorList>
    </citation>
    <scope>NUCLEOTIDE SEQUENCE [LARGE SCALE GENOMIC DNA]</scope>
    <source>
        <strain evidence="14 15">CLL3-39</strain>
    </source>
</reference>
<keyword evidence="7" id="KW-0732">Signal</keyword>
<evidence type="ECO:0000313" key="15">
    <source>
        <dbReference type="Proteomes" id="UP000474757"/>
    </source>
</evidence>
<dbReference type="NCBIfam" id="NF006938">
    <property type="entry name" value="PRK09420.1"/>
    <property type="match status" value="1"/>
</dbReference>
<dbReference type="PRINTS" id="PR01607">
    <property type="entry name" value="APYRASEFAMLY"/>
</dbReference>
<evidence type="ECO:0000256" key="8">
    <source>
        <dbReference type="ARBA" id="ARBA00022741"/>
    </source>
</evidence>
<evidence type="ECO:0000256" key="11">
    <source>
        <dbReference type="RuleBase" id="RU362119"/>
    </source>
</evidence>
<dbReference type="InterPro" id="IPR006179">
    <property type="entry name" value="5_nucleotidase/apyrase"/>
</dbReference>
<dbReference type="GO" id="GO:0030288">
    <property type="term" value="C:outer membrane-bounded periplasmic space"/>
    <property type="evidence" value="ECO:0007669"/>
    <property type="project" value="TreeGrafter"/>
</dbReference>
<comment type="subcellular location">
    <subcellularLocation>
        <location evidence="4">Cell envelope</location>
    </subcellularLocation>
</comment>
<accession>A0A6B2JW66</accession>
<dbReference type="PROSITE" id="PS00786">
    <property type="entry name" value="5_NUCLEOTIDASE_2"/>
    <property type="match status" value="1"/>
</dbReference>
<keyword evidence="15" id="KW-1185">Reference proteome</keyword>
<dbReference type="AlphaFoldDB" id="A0A6B2JW66"/>
<evidence type="ECO:0000256" key="1">
    <source>
        <dbReference type="ARBA" id="ARBA00000527"/>
    </source>
</evidence>
<organism evidence="14 15">
    <name type="scientific">Pseudoroseicyclus tamaricis</name>
    <dbReference type="NCBI Taxonomy" id="2705421"/>
    <lineage>
        <taxon>Bacteria</taxon>
        <taxon>Pseudomonadati</taxon>
        <taxon>Pseudomonadota</taxon>
        <taxon>Alphaproteobacteria</taxon>
        <taxon>Rhodobacterales</taxon>
        <taxon>Paracoccaceae</taxon>
        <taxon>Pseudoroseicyclus</taxon>
    </lineage>
</organism>
<comment type="catalytic activity">
    <reaction evidence="2">
        <text>a nucleoside 2',3'-cyclic phosphate + H2O = a nucleoside 3'-phosphate + H(+)</text>
        <dbReference type="Rhea" id="RHEA:19621"/>
        <dbReference type="ChEBI" id="CHEBI:15377"/>
        <dbReference type="ChEBI" id="CHEBI:15378"/>
        <dbReference type="ChEBI" id="CHEBI:66949"/>
        <dbReference type="ChEBI" id="CHEBI:66954"/>
        <dbReference type="EC" id="3.1.4.16"/>
    </reaction>
</comment>
<evidence type="ECO:0000256" key="7">
    <source>
        <dbReference type="ARBA" id="ARBA00022729"/>
    </source>
</evidence>
<evidence type="ECO:0000256" key="10">
    <source>
        <dbReference type="ARBA" id="ARBA00023268"/>
    </source>
</evidence>
<dbReference type="CDD" id="cd07410">
    <property type="entry name" value="MPP_CpdB_N"/>
    <property type="match status" value="1"/>
</dbReference>
<evidence type="ECO:0000256" key="2">
    <source>
        <dbReference type="ARBA" id="ARBA00001730"/>
    </source>
</evidence>
<dbReference type="EMBL" id="JAAGAB010000001">
    <property type="protein sequence ID" value="NDU99621.1"/>
    <property type="molecule type" value="Genomic_DNA"/>
</dbReference>
<comment type="caution">
    <text evidence="14">The sequence shown here is derived from an EMBL/GenBank/DDBJ whole genome shotgun (WGS) entry which is preliminary data.</text>
</comment>
<dbReference type="GO" id="GO:0046872">
    <property type="term" value="F:metal ion binding"/>
    <property type="evidence" value="ECO:0007669"/>
    <property type="project" value="UniProtKB-KW"/>
</dbReference>
<dbReference type="SUPFAM" id="SSF55816">
    <property type="entry name" value="5'-nucleotidase (syn. UDP-sugar hydrolase), C-terminal domain"/>
    <property type="match status" value="1"/>
</dbReference>
<keyword evidence="8 11" id="KW-0547">Nucleotide-binding</keyword>
<comment type="similarity">
    <text evidence="5 11">Belongs to the 5'-nucleotidase family.</text>
</comment>
<keyword evidence="9 11" id="KW-0378">Hydrolase</keyword>
<proteinExistence type="inferred from homology"/>
<dbReference type="Pfam" id="PF02872">
    <property type="entry name" value="5_nucleotid_C"/>
    <property type="match status" value="1"/>
</dbReference>
<feature type="domain" description="5'-Nucleotidase C-terminal" evidence="13">
    <location>
        <begin position="376"/>
        <end position="550"/>
    </location>
</feature>
<evidence type="ECO:0000259" key="13">
    <source>
        <dbReference type="Pfam" id="PF02872"/>
    </source>
</evidence>